<dbReference type="EMBL" id="LCWV01000012">
    <property type="protein sequence ID" value="PWI69221.1"/>
    <property type="molecule type" value="Genomic_DNA"/>
</dbReference>
<feature type="signal peptide" evidence="2">
    <location>
        <begin position="1"/>
        <end position="25"/>
    </location>
</feature>
<proteinExistence type="predicted"/>
<name>A0A2U3E3X3_PURLI</name>
<evidence type="ECO:0000256" key="2">
    <source>
        <dbReference type="SAM" id="SignalP"/>
    </source>
</evidence>
<organism evidence="3 4">
    <name type="scientific">Purpureocillium lilacinum</name>
    <name type="common">Paecilomyces lilacinus</name>
    <dbReference type="NCBI Taxonomy" id="33203"/>
    <lineage>
        <taxon>Eukaryota</taxon>
        <taxon>Fungi</taxon>
        <taxon>Dikarya</taxon>
        <taxon>Ascomycota</taxon>
        <taxon>Pezizomycotina</taxon>
        <taxon>Sordariomycetes</taxon>
        <taxon>Hypocreomycetidae</taxon>
        <taxon>Hypocreales</taxon>
        <taxon>Ophiocordycipitaceae</taxon>
        <taxon>Purpureocillium</taxon>
    </lineage>
</organism>
<evidence type="ECO:0000313" key="4">
    <source>
        <dbReference type="Proteomes" id="UP000245956"/>
    </source>
</evidence>
<feature type="compositionally biased region" description="Gly residues" evidence="1">
    <location>
        <begin position="297"/>
        <end position="312"/>
    </location>
</feature>
<comment type="caution">
    <text evidence="3">The sequence shown here is derived from an EMBL/GenBank/DDBJ whole genome shotgun (WGS) entry which is preliminary data.</text>
</comment>
<gene>
    <name evidence="3" type="ORF">PCL_00868</name>
</gene>
<evidence type="ECO:0000256" key="1">
    <source>
        <dbReference type="SAM" id="MobiDB-lite"/>
    </source>
</evidence>
<feature type="chain" id="PRO_5015724491" evidence="2">
    <location>
        <begin position="26"/>
        <end position="361"/>
    </location>
</feature>
<accession>A0A2U3E3X3</accession>
<feature type="region of interest" description="Disordered" evidence="1">
    <location>
        <begin position="28"/>
        <end position="47"/>
    </location>
</feature>
<reference evidence="3 4" key="1">
    <citation type="journal article" date="2016" name="Front. Microbiol.">
        <title>Genome and transcriptome sequences reveal the specific parasitism of the nematophagous Purpureocillium lilacinum 36-1.</title>
        <authorList>
            <person name="Xie J."/>
            <person name="Li S."/>
            <person name="Mo C."/>
            <person name="Xiao X."/>
            <person name="Peng D."/>
            <person name="Wang G."/>
            <person name="Xiao Y."/>
        </authorList>
    </citation>
    <scope>NUCLEOTIDE SEQUENCE [LARGE SCALE GENOMIC DNA]</scope>
    <source>
        <strain evidence="3 4">36-1</strain>
    </source>
</reference>
<protein>
    <submittedName>
        <fullName evidence="3">Uncharacterized protein</fullName>
    </submittedName>
</protein>
<dbReference type="AlphaFoldDB" id="A0A2U3E3X3"/>
<feature type="region of interest" description="Disordered" evidence="1">
    <location>
        <begin position="270"/>
        <end position="334"/>
    </location>
</feature>
<dbReference type="Proteomes" id="UP000245956">
    <property type="component" value="Unassembled WGS sequence"/>
</dbReference>
<keyword evidence="2" id="KW-0732">Signal</keyword>
<feature type="compositionally biased region" description="Low complexity" evidence="1">
    <location>
        <begin position="270"/>
        <end position="296"/>
    </location>
</feature>
<evidence type="ECO:0000313" key="3">
    <source>
        <dbReference type="EMBL" id="PWI69221.1"/>
    </source>
</evidence>
<sequence length="361" mass="36256">MHLRSVVTLLGAAVAVTALKPRVAAEQLVDAKSPSRPAGGRSAEGLSNGTQIVFGRDFDGLNVFAPRDCSPGRSAEARLTSKPTDLCSQGGCCKTTQNCTPDGCCDKPSIGCGADGCYDPSKNTCCESRGTTCQLGKECIPEGGCCTTGKKGCGSDGCYDPKTDVCCTTRGTTCKTGFECMPDGGCCRTGTKSCGPDKCYDDDKSVCCTSGSDAWTCTKGEKCCAASKSCYDPDKESCCAGGACSLSGSCCGDECCDSDETCGLDKRCTAKTTSTPTSTSTTASSTEASSGETTGAAGTGDGENGIGPGGGRPTSDIERAKSATAAPSPSQTGGAGDRLCSAGRFVAALCPALAVVLMSVL</sequence>